<proteinExistence type="predicted"/>
<feature type="binding site" evidence="6">
    <location>
        <position position="157"/>
    </location>
    <ligand>
        <name>[4Fe-4S] cluster</name>
        <dbReference type="ChEBI" id="CHEBI:49883"/>
        <note>4Fe-4S-S-AdoMet</note>
    </ligand>
</feature>
<organism evidence="8 9">
    <name type="scientific">Thermofilum adornatum</name>
    <dbReference type="NCBI Taxonomy" id="1365176"/>
    <lineage>
        <taxon>Archaea</taxon>
        <taxon>Thermoproteota</taxon>
        <taxon>Thermoprotei</taxon>
        <taxon>Thermofilales</taxon>
        <taxon>Thermofilaceae</taxon>
        <taxon>Thermofilum</taxon>
    </lineage>
</organism>
<dbReference type="InterPro" id="IPR007197">
    <property type="entry name" value="rSAM"/>
</dbReference>
<sequence>MPYSKLWTAEKTCKLCGKKSKLISEAIGVCVDCLRSNPEALKIAMETHYSERKKWGLPPEPPRAPGGIKCGLCDLDCVIPDGGLGYCGLVKNVGGRLVHLSGQPYTALLEYYYDPHPTNCVAYWFCPGATGTGYPKYALRRSGEHGYMNLAVFYGACNHNCLFCQNWFYRELLAKKEPKIGTEQLLKAALNPRVTCVCFFGGDPGPQVLHAIYFSRKLLEESKNTIMRICWESNGHFSPRILPTVARLSLETGGIVKFDLKAWSPQVYKALTGVDVGNLYRNTEYVAKLSGQRPEIPLFTASVLLVPGYIDETEIRGITSFLAKLSPEIPLSLLAFYPRYLMDDLPPTSKRHAYEALRIAKEEGLEKVWIGNSWLLGNHY</sequence>
<dbReference type="GO" id="GO:0003824">
    <property type="term" value="F:catalytic activity"/>
    <property type="evidence" value="ECO:0007669"/>
    <property type="project" value="InterPro"/>
</dbReference>
<gene>
    <name evidence="8" type="ORF">N186_00040</name>
</gene>
<reference evidence="8 9" key="1">
    <citation type="journal article" date="2013" name="Genome Announc.">
        <title>Complete Genomic Sequence of 'Thermofilum adornatus' Strain 1910bT, a Hyperthermophilic Anaerobic Organotrophic Crenarchaeon.</title>
        <authorList>
            <person name="Dominova I.N."/>
            <person name="Kublanov I.V."/>
            <person name="Podosokorskaya O.A."/>
            <person name="Derbikova K.S."/>
            <person name="Patrushev M.V."/>
            <person name="Toshchakov S.V."/>
        </authorList>
    </citation>
    <scope>NUCLEOTIDE SEQUENCE [LARGE SCALE GENOMIC DNA]</scope>
    <source>
        <strain evidence="9">1910b</strain>
    </source>
</reference>
<dbReference type="AlphaFoldDB" id="S5ZIS2"/>
<protein>
    <recommendedName>
        <fullName evidence="7">Radical SAM core domain-containing protein</fullName>
    </recommendedName>
</protein>
<dbReference type="PIRSF" id="PIRSF004869">
    <property type="entry name" value="PflX_prd"/>
    <property type="match status" value="1"/>
</dbReference>
<feature type="binding site" evidence="6">
    <location>
        <position position="161"/>
    </location>
    <ligand>
        <name>[4Fe-4S] cluster</name>
        <dbReference type="ChEBI" id="CHEBI:49883"/>
        <note>4Fe-4S-S-AdoMet</note>
    </ligand>
</feature>
<dbReference type="CDD" id="cd01335">
    <property type="entry name" value="Radical_SAM"/>
    <property type="match status" value="1"/>
</dbReference>
<dbReference type="GO" id="GO:0051539">
    <property type="term" value="F:4 iron, 4 sulfur cluster binding"/>
    <property type="evidence" value="ECO:0007669"/>
    <property type="project" value="UniProtKB-KW"/>
</dbReference>
<dbReference type="SFLD" id="SFLDS00029">
    <property type="entry name" value="Radical_SAM"/>
    <property type="match status" value="1"/>
</dbReference>
<keyword evidence="4 6" id="KW-0408">Iron</keyword>
<evidence type="ECO:0000256" key="5">
    <source>
        <dbReference type="ARBA" id="ARBA00023014"/>
    </source>
</evidence>
<dbReference type="InterPro" id="IPR058240">
    <property type="entry name" value="rSAM_sf"/>
</dbReference>
<dbReference type="Pfam" id="PF04055">
    <property type="entry name" value="Radical_SAM"/>
    <property type="match status" value="1"/>
</dbReference>
<dbReference type="HOGENOM" id="CLU_044176_0_0_2"/>
<keyword evidence="3 6" id="KW-0479">Metal-binding</keyword>
<feature type="binding site" evidence="6">
    <location>
        <position position="164"/>
    </location>
    <ligand>
        <name>[4Fe-4S] cluster</name>
        <dbReference type="ChEBI" id="CHEBI:49883"/>
        <note>4Fe-4S-S-AdoMet</note>
    </ligand>
</feature>
<evidence type="ECO:0000313" key="9">
    <source>
        <dbReference type="Proteomes" id="UP000015543"/>
    </source>
</evidence>
<dbReference type="InterPro" id="IPR013785">
    <property type="entry name" value="Aldolase_TIM"/>
</dbReference>
<evidence type="ECO:0000256" key="6">
    <source>
        <dbReference type="PIRSR" id="PIRSR004869-50"/>
    </source>
</evidence>
<keyword evidence="5 6" id="KW-0411">Iron-sulfur</keyword>
<dbReference type="Gene3D" id="3.20.20.70">
    <property type="entry name" value="Aldolase class I"/>
    <property type="match status" value="1"/>
</dbReference>
<accession>S5ZIS2</accession>
<dbReference type="SUPFAM" id="SSF102114">
    <property type="entry name" value="Radical SAM enzymes"/>
    <property type="match status" value="1"/>
</dbReference>
<comment type="cofactor">
    <cofactor evidence="6">
        <name>[4Fe-4S] cluster</name>
        <dbReference type="ChEBI" id="CHEBI:49883"/>
    </cofactor>
    <text evidence="6">Binds 1 [4Fe-4S] cluster. The cluster is coordinated with 3 cysteines and an exchangeable S-adenosyl-L-methionine.</text>
</comment>
<evidence type="ECO:0000256" key="2">
    <source>
        <dbReference type="ARBA" id="ARBA00022691"/>
    </source>
</evidence>
<dbReference type="EMBL" id="CP006646">
    <property type="protein sequence ID" value="AGT34406.1"/>
    <property type="molecule type" value="Genomic_DNA"/>
</dbReference>
<dbReference type="KEGG" id="thb:N186_00040"/>
<dbReference type="GO" id="GO:0046872">
    <property type="term" value="F:metal ion binding"/>
    <property type="evidence" value="ECO:0007669"/>
    <property type="project" value="UniProtKB-KW"/>
</dbReference>
<keyword evidence="9" id="KW-1185">Reference proteome</keyword>
<evidence type="ECO:0000256" key="3">
    <source>
        <dbReference type="ARBA" id="ARBA00022723"/>
    </source>
</evidence>
<dbReference type="PANTHER" id="PTHR30352">
    <property type="entry name" value="PYRUVATE FORMATE-LYASE-ACTIVATING ENZYME"/>
    <property type="match status" value="1"/>
</dbReference>
<keyword evidence="2 6" id="KW-0949">S-adenosyl-L-methionine</keyword>
<dbReference type="OrthoDB" id="371936at2157"/>
<dbReference type="InterPro" id="IPR016431">
    <property type="entry name" value="Pyrv-formate_lyase-activ_prd"/>
</dbReference>
<dbReference type="InterPro" id="IPR034457">
    <property type="entry name" value="Organic_radical-activating"/>
</dbReference>
<dbReference type="eggNOG" id="arCOG00936">
    <property type="taxonomic scope" value="Archaea"/>
</dbReference>
<feature type="domain" description="Radical SAM core" evidence="7">
    <location>
        <begin position="153"/>
        <end position="312"/>
    </location>
</feature>
<dbReference type="PATRIC" id="fig|1365176.7.peg.8"/>
<keyword evidence="1" id="KW-0004">4Fe-4S</keyword>
<evidence type="ECO:0000259" key="7">
    <source>
        <dbReference type="Pfam" id="PF04055"/>
    </source>
</evidence>
<name>S5ZIS2_9CREN</name>
<dbReference type="Proteomes" id="UP000015543">
    <property type="component" value="Chromosome"/>
</dbReference>
<dbReference type="PANTHER" id="PTHR30352:SF22">
    <property type="entry name" value="PYRUVATE FORMATE-LYASE ACTIVATING ENZYME HOMOLOG"/>
    <property type="match status" value="1"/>
</dbReference>
<evidence type="ECO:0000256" key="4">
    <source>
        <dbReference type="ARBA" id="ARBA00023004"/>
    </source>
</evidence>
<dbReference type="RefSeq" id="WP_020961704.1">
    <property type="nucleotide sequence ID" value="NC_022093.1"/>
</dbReference>
<evidence type="ECO:0000256" key="1">
    <source>
        <dbReference type="ARBA" id="ARBA00022485"/>
    </source>
</evidence>
<evidence type="ECO:0000313" key="8">
    <source>
        <dbReference type="EMBL" id="AGT34406.1"/>
    </source>
</evidence>
<dbReference type="GeneID" id="16572656"/>